<evidence type="ECO:0000256" key="6">
    <source>
        <dbReference type="ARBA" id="ARBA00023180"/>
    </source>
</evidence>
<protein>
    <submittedName>
        <fullName evidence="9">Major facilitator superfamily domain-containing protein</fullName>
    </submittedName>
</protein>
<keyword evidence="5 7" id="KW-0472">Membrane</keyword>
<feature type="transmembrane region" description="Helical" evidence="7">
    <location>
        <begin position="115"/>
        <end position="133"/>
    </location>
</feature>
<gene>
    <name evidence="9" type="ORF">C8A03DRAFT_48379</name>
</gene>
<dbReference type="FunFam" id="1.20.1720.10:FF:000009">
    <property type="entry name" value="MFS multidrug transporter"/>
    <property type="match status" value="1"/>
</dbReference>
<dbReference type="SUPFAM" id="SSF103473">
    <property type="entry name" value="MFS general substrate transporter"/>
    <property type="match status" value="1"/>
</dbReference>
<feature type="transmembrane region" description="Helical" evidence="7">
    <location>
        <begin position="81"/>
        <end position="103"/>
    </location>
</feature>
<evidence type="ECO:0000256" key="7">
    <source>
        <dbReference type="SAM" id="Phobius"/>
    </source>
</evidence>
<feature type="domain" description="Major facilitator superfamily (MFS) profile" evidence="8">
    <location>
        <begin position="50"/>
        <end position="500"/>
    </location>
</feature>
<comment type="caution">
    <text evidence="9">The sequence shown here is derived from an EMBL/GenBank/DDBJ whole genome shotgun (WGS) entry which is preliminary data.</text>
</comment>
<evidence type="ECO:0000256" key="2">
    <source>
        <dbReference type="ARBA" id="ARBA00022448"/>
    </source>
</evidence>
<evidence type="ECO:0000259" key="8">
    <source>
        <dbReference type="PROSITE" id="PS50850"/>
    </source>
</evidence>
<dbReference type="PROSITE" id="PS50850">
    <property type="entry name" value="MFS"/>
    <property type="match status" value="1"/>
</dbReference>
<dbReference type="GO" id="GO:0015137">
    <property type="term" value="F:citrate transmembrane transporter activity"/>
    <property type="evidence" value="ECO:0007669"/>
    <property type="project" value="UniProtKB-ARBA"/>
</dbReference>
<evidence type="ECO:0000313" key="9">
    <source>
        <dbReference type="EMBL" id="KAK4232887.1"/>
    </source>
</evidence>
<dbReference type="EMBL" id="MU860796">
    <property type="protein sequence ID" value="KAK4232887.1"/>
    <property type="molecule type" value="Genomic_DNA"/>
</dbReference>
<dbReference type="Gene3D" id="1.20.1250.20">
    <property type="entry name" value="MFS general substrate transporter like domains"/>
    <property type="match status" value="1"/>
</dbReference>
<evidence type="ECO:0000256" key="1">
    <source>
        <dbReference type="ARBA" id="ARBA00004141"/>
    </source>
</evidence>
<feature type="transmembrane region" description="Helical" evidence="7">
    <location>
        <begin position="449"/>
        <end position="467"/>
    </location>
</feature>
<dbReference type="PANTHER" id="PTHR23502:SF51">
    <property type="entry name" value="QUINIDINE RESISTANCE PROTEIN 1-RELATED"/>
    <property type="match status" value="1"/>
</dbReference>
<evidence type="ECO:0000313" key="10">
    <source>
        <dbReference type="Proteomes" id="UP001303760"/>
    </source>
</evidence>
<dbReference type="GO" id="GO:0005886">
    <property type="term" value="C:plasma membrane"/>
    <property type="evidence" value="ECO:0007669"/>
    <property type="project" value="UniProtKB-ARBA"/>
</dbReference>
<evidence type="ECO:0000256" key="4">
    <source>
        <dbReference type="ARBA" id="ARBA00022989"/>
    </source>
</evidence>
<comment type="subcellular location">
    <subcellularLocation>
        <location evidence="1">Membrane</location>
        <topology evidence="1">Multi-pass membrane protein</topology>
    </subcellularLocation>
</comment>
<dbReference type="Pfam" id="PF07690">
    <property type="entry name" value="MFS_1"/>
    <property type="match status" value="1"/>
</dbReference>
<accession>A0AAN7C0J0</accession>
<sequence length="518" mass="56252">MGHSPDSKTPQTQTSPHALSIMSIGAIDRDGNLEALAPHTIFNVWEKRFIVFVASAAAFFSPISANIYFPALNTLSSEYGVSTTLINLTVTVYMIFQGLAPSFTGSLSDTLGRRPVYFVCFVIYIAANIGLALQHSFVALVILRCVQSSGSSGTVALANAVVSDVATAAERGMYIGYASLGGVLGIALGPIIGGLLSDYLGWRAIFWFLVISAGTAFLILGLFLPETARSIVDNGSIRPPRWDLSLWDPFLGAKRRTNCVKRAEGLIGPRKAVINPFTTLKICVEKEASIVLLANGIAFAGYYAVASALPSQFAKVYNFDDLRIGLSFIPIGVGSGLATMVVGRAVDWNFARHSRLLGLTPEQAKKKNHELGDFPIERVRCEIALPILVFASVCSITYGWVLDYETNVAGPLVLLFFVGFSANGFFTILSILMVDIYSHAPATATAANNLVRCWIGAGTSVAIIPMVDRMTSGWAYTFIAFLYLLLLPLLWIIMRWGPKWRGARVQREKQKVEHSSSR</sequence>
<feature type="transmembrane region" description="Helical" evidence="7">
    <location>
        <begin position="413"/>
        <end position="437"/>
    </location>
</feature>
<feature type="transmembrane region" description="Helical" evidence="7">
    <location>
        <begin position="473"/>
        <end position="494"/>
    </location>
</feature>
<evidence type="ECO:0000256" key="5">
    <source>
        <dbReference type="ARBA" id="ARBA00023136"/>
    </source>
</evidence>
<feature type="transmembrane region" description="Helical" evidence="7">
    <location>
        <begin position="290"/>
        <end position="310"/>
    </location>
</feature>
<keyword evidence="3 7" id="KW-0812">Transmembrane</keyword>
<feature type="transmembrane region" description="Helical" evidence="7">
    <location>
        <begin position="174"/>
        <end position="192"/>
    </location>
</feature>
<feature type="transmembrane region" description="Helical" evidence="7">
    <location>
        <begin position="383"/>
        <end position="401"/>
    </location>
</feature>
<dbReference type="InterPro" id="IPR036259">
    <property type="entry name" value="MFS_trans_sf"/>
</dbReference>
<dbReference type="FunFam" id="1.20.1250.20:FF:000172">
    <property type="entry name" value="MFS multidrug resistance transporter"/>
    <property type="match status" value="1"/>
</dbReference>
<feature type="transmembrane region" description="Helical" evidence="7">
    <location>
        <begin position="49"/>
        <end position="69"/>
    </location>
</feature>
<dbReference type="PANTHER" id="PTHR23502">
    <property type="entry name" value="MAJOR FACILITATOR SUPERFAMILY"/>
    <property type="match status" value="1"/>
</dbReference>
<dbReference type="Proteomes" id="UP001303760">
    <property type="component" value="Unassembled WGS sequence"/>
</dbReference>
<dbReference type="InterPro" id="IPR011701">
    <property type="entry name" value="MFS"/>
</dbReference>
<keyword evidence="4 7" id="KW-1133">Transmembrane helix</keyword>
<organism evidence="9 10">
    <name type="scientific">Achaetomium macrosporum</name>
    <dbReference type="NCBI Taxonomy" id="79813"/>
    <lineage>
        <taxon>Eukaryota</taxon>
        <taxon>Fungi</taxon>
        <taxon>Dikarya</taxon>
        <taxon>Ascomycota</taxon>
        <taxon>Pezizomycotina</taxon>
        <taxon>Sordariomycetes</taxon>
        <taxon>Sordariomycetidae</taxon>
        <taxon>Sordariales</taxon>
        <taxon>Chaetomiaceae</taxon>
        <taxon>Achaetomium</taxon>
    </lineage>
</organism>
<feature type="transmembrane region" description="Helical" evidence="7">
    <location>
        <begin position="204"/>
        <end position="224"/>
    </location>
</feature>
<reference evidence="9" key="1">
    <citation type="journal article" date="2023" name="Mol. Phylogenet. Evol.">
        <title>Genome-scale phylogeny and comparative genomics of the fungal order Sordariales.</title>
        <authorList>
            <person name="Hensen N."/>
            <person name="Bonometti L."/>
            <person name="Westerberg I."/>
            <person name="Brannstrom I.O."/>
            <person name="Guillou S."/>
            <person name="Cros-Aarteil S."/>
            <person name="Calhoun S."/>
            <person name="Haridas S."/>
            <person name="Kuo A."/>
            <person name="Mondo S."/>
            <person name="Pangilinan J."/>
            <person name="Riley R."/>
            <person name="LaButti K."/>
            <person name="Andreopoulos B."/>
            <person name="Lipzen A."/>
            <person name="Chen C."/>
            <person name="Yan M."/>
            <person name="Daum C."/>
            <person name="Ng V."/>
            <person name="Clum A."/>
            <person name="Steindorff A."/>
            <person name="Ohm R.A."/>
            <person name="Martin F."/>
            <person name="Silar P."/>
            <person name="Natvig D.O."/>
            <person name="Lalanne C."/>
            <person name="Gautier V."/>
            <person name="Ament-Velasquez S.L."/>
            <person name="Kruys A."/>
            <person name="Hutchinson M.I."/>
            <person name="Powell A.J."/>
            <person name="Barry K."/>
            <person name="Miller A.N."/>
            <person name="Grigoriev I.V."/>
            <person name="Debuchy R."/>
            <person name="Gladieux P."/>
            <person name="Hiltunen Thoren M."/>
            <person name="Johannesson H."/>
        </authorList>
    </citation>
    <scope>NUCLEOTIDE SEQUENCE</scope>
    <source>
        <strain evidence="9">CBS 532.94</strain>
    </source>
</reference>
<dbReference type="GO" id="GO:0140115">
    <property type="term" value="P:export across plasma membrane"/>
    <property type="evidence" value="ECO:0007669"/>
    <property type="project" value="UniProtKB-ARBA"/>
</dbReference>
<proteinExistence type="predicted"/>
<keyword evidence="6" id="KW-0325">Glycoprotein</keyword>
<keyword evidence="2" id="KW-0813">Transport</keyword>
<dbReference type="AlphaFoldDB" id="A0AAN7C0J0"/>
<dbReference type="InterPro" id="IPR020846">
    <property type="entry name" value="MFS_dom"/>
</dbReference>
<evidence type="ECO:0000256" key="3">
    <source>
        <dbReference type="ARBA" id="ARBA00022692"/>
    </source>
</evidence>
<keyword evidence="10" id="KW-1185">Reference proteome</keyword>
<feature type="transmembrane region" description="Helical" evidence="7">
    <location>
        <begin position="322"/>
        <end position="346"/>
    </location>
</feature>
<name>A0AAN7C0J0_9PEZI</name>
<reference evidence="9" key="2">
    <citation type="submission" date="2023-05" db="EMBL/GenBank/DDBJ databases">
        <authorList>
            <consortium name="Lawrence Berkeley National Laboratory"/>
            <person name="Steindorff A."/>
            <person name="Hensen N."/>
            <person name="Bonometti L."/>
            <person name="Westerberg I."/>
            <person name="Brannstrom I.O."/>
            <person name="Guillou S."/>
            <person name="Cros-Aarteil S."/>
            <person name="Calhoun S."/>
            <person name="Haridas S."/>
            <person name="Kuo A."/>
            <person name="Mondo S."/>
            <person name="Pangilinan J."/>
            <person name="Riley R."/>
            <person name="Labutti K."/>
            <person name="Andreopoulos B."/>
            <person name="Lipzen A."/>
            <person name="Chen C."/>
            <person name="Yanf M."/>
            <person name="Daum C."/>
            <person name="Ng V."/>
            <person name="Clum A."/>
            <person name="Ohm R."/>
            <person name="Martin F."/>
            <person name="Silar P."/>
            <person name="Natvig D."/>
            <person name="Lalanne C."/>
            <person name="Gautier V."/>
            <person name="Ament-Velasquez S.L."/>
            <person name="Kruys A."/>
            <person name="Hutchinson M.I."/>
            <person name="Powell A.J."/>
            <person name="Barry K."/>
            <person name="Miller A.N."/>
            <person name="Grigoriev I.V."/>
            <person name="Debuchy R."/>
            <person name="Gladieux P."/>
            <person name="Thoren M.H."/>
            <person name="Johannesson H."/>
        </authorList>
    </citation>
    <scope>NUCLEOTIDE SEQUENCE</scope>
    <source>
        <strain evidence="9">CBS 532.94</strain>
    </source>
</reference>